<proteinExistence type="predicted"/>
<protein>
    <submittedName>
        <fullName evidence="1">Uncharacterized protein</fullName>
    </submittedName>
</protein>
<dbReference type="AlphaFoldDB" id="A0A3N4JZ27"/>
<accession>A0A3N4JZ27</accession>
<keyword evidence="2" id="KW-1185">Reference proteome</keyword>
<dbReference type="EMBL" id="ML120361">
    <property type="protein sequence ID" value="RPB03644.1"/>
    <property type="molecule type" value="Genomic_DNA"/>
</dbReference>
<sequence>MVETPRQPRGWEGLGPSPGFAGRTDFFQKQRSIQERRRGIRLLAAQSQGLLREQTCRVDKEGGKVSGCLGGQDFRSYATTPKRGVACLGGQGFRFCATTPRLPEYANRSSKVWVMGLGVKAIPPREEVKTPPQVGVAWGLPRTYNSHCLGEIKNSTPRS</sequence>
<evidence type="ECO:0000313" key="1">
    <source>
        <dbReference type="EMBL" id="RPB03644.1"/>
    </source>
</evidence>
<gene>
    <name evidence="1" type="ORF">L873DRAFT_1840878</name>
</gene>
<dbReference type="Proteomes" id="UP000276215">
    <property type="component" value="Unassembled WGS sequence"/>
</dbReference>
<evidence type="ECO:0000313" key="2">
    <source>
        <dbReference type="Proteomes" id="UP000276215"/>
    </source>
</evidence>
<organism evidence="1 2">
    <name type="scientific">Choiromyces venosus 120613-1</name>
    <dbReference type="NCBI Taxonomy" id="1336337"/>
    <lineage>
        <taxon>Eukaryota</taxon>
        <taxon>Fungi</taxon>
        <taxon>Dikarya</taxon>
        <taxon>Ascomycota</taxon>
        <taxon>Pezizomycotina</taxon>
        <taxon>Pezizomycetes</taxon>
        <taxon>Pezizales</taxon>
        <taxon>Tuberaceae</taxon>
        <taxon>Choiromyces</taxon>
    </lineage>
</organism>
<reference evidence="1 2" key="1">
    <citation type="journal article" date="2018" name="Nat. Ecol. Evol.">
        <title>Pezizomycetes genomes reveal the molecular basis of ectomycorrhizal truffle lifestyle.</title>
        <authorList>
            <person name="Murat C."/>
            <person name="Payen T."/>
            <person name="Noel B."/>
            <person name="Kuo A."/>
            <person name="Morin E."/>
            <person name="Chen J."/>
            <person name="Kohler A."/>
            <person name="Krizsan K."/>
            <person name="Balestrini R."/>
            <person name="Da Silva C."/>
            <person name="Montanini B."/>
            <person name="Hainaut M."/>
            <person name="Levati E."/>
            <person name="Barry K.W."/>
            <person name="Belfiori B."/>
            <person name="Cichocki N."/>
            <person name="Clum A."/>
            <person name="Dockter R.B."/>
            <person name="Fauchery L."/>
            <person name="Guy J."/>
            <person name="Iotti M."/>
            <person name="Le Tacon F."/>
            <person name="Lindquist E.A."/>
            <person name="Lipzen A."/>
            <person name="Malagnac F."/>
            <person name="Mello A."/>
            <person name="Molinier V."/>
            <person name="Miyauchi S."/>
            <person name="Poulain J."/>
            <person name="Riccioni C."/>
            <person name="Rubini A."/>
            <person name="Sitrit Y."/>
            <person name="Splivallo R."/>
            <person name="Traeger S."/>
            <person name="Wang M."/>
            <person name="Zifcakova L."/>
            <person name="Wipf D."/>
            <person name="Zambonelli A."/>
            <person name="Paolocci F."/>
            <person name="Nowrousian M."/>
            <person name="Ottonello S."/>
            <person name="Baldrian P."/>
            <person name="Spatafora J.W."/>
            <person name="Henrissat B."/>
            <person name="Nagy L.G."/>
            <person name="Aury J.M."/>
            <person name="Wincker P."/>
            <person name="Grigoriev I.V."/>
            <person name="Bonfante P."/>
            <person name="Martin F.M."/>
        </authorList>
    </citation>
    <scope>NUCLEOTIDE SEQUENCE [LARGE SCALE GENOMIC DNA]</scope>
    <source>
        <strain evidence="1 2">120613-1</strain>
    </source>
</reference>
<name>A0A3N4JZ27_9PEZI</name>